<dbReference type="EMBL" id="CP111023">
    <property type="protein sequence ID" value="WAR21417.1"/>
    <property type="molecule type" value="Genomic_DNA"/>
</dbReference>
<organism evidence="1 2">
    <name type="scientific">Mya arenaria</name>
    <name type="common">Soft-shell clam</name>
    <dbReference type="NCBI Taxonomy" id="6604"/>
    <lineage>
        <taxon>Eukaryota</taxon>
        <taxon>Metazoa</taxon>
        <taxon>Spiralia</taxon>
        <taxon>Lophotrochozoa</taxon>
        <taxon>Mollusca</taxon>
        <taxon>Bivalvia</taxon>
        <taxon>Autobranchia</taxon>
        <taxon>Heteroconchia</taxon>
        <taxon>Euheterodonta</taxon>
        <taxon>Imparidentia</taxon>
        <taxon>Neoheterodontei</taxon>
        <taxon>Myida</taxon>
        <taxon>Myoidea</taxon>
        <taxon>Myidae</taxon>
        <taxon>Mya</taxon>
    </lineage>
</organism>
<evidence type="ECO:0000313" key="2">
    <source>
        <dbReference type="Proteomes" id="UP001164746"/>
    </source>
</evidence>
<proteinExistence type="predicted"/>
<sequence length="428" mass="47622">MAALFVARRQNARRPRVFKERVVAIADVPDWECVGRYRLTKDAILRLEAALHADLEPSTNRTMSVSSMTKVLVGLRMLSKGNFLSESADIHGISKATAGRFSRHVQCSKANFRFQQPLRVRVLSKPHVFILVLHLVKVVEQLLLAAVQGIQQVFILVLHFMEIVEQLLLAAIKGFQQVFILVLHMMEVVEQLLLAAVQHVFILGLHFLEDAEQILLAAVQRYTLVRPGFVELGKGYERQQQMFGLQKDPSQLLYRLSPATNKGSVLDFGQARLLKAPRLSTYTSTFRTMTNHITVDVSGILSNTDPDFLSDVDSTEDFQVMAVQSVYCYQCCDKPACRNEKIADGKYPPCNKMPDTEKHYGSAMVILKKKTAFHSLTVIVQGFQLRAAAAEVGSTASTTGVVSLRATAAKVRSTEGPFAAVVPKHTII</sequence>
<reference evidence="1" key="1">
    <citation type="submission" date="2022-11" db="EMBL/GenBank/DDBJ databases">
        <title>Centuries of genome instability and evolution in soft-shell clam transmissible cancer (bioRxiv).</title>
        <authorList>
            <person name="Hart S.F.M."/>
            <person name="Yonemitsu M.A."/>
            <person name="Giersch R.M."/>
            <person name="Beal B.F."/>
            <person name="Arriagada G."/>
            <person name="Davis B.W."/>
            <person name="Ostrander E.A."/>
            <person name="Goff S.P."/>
            <person name="Metzger M.J."/>
        </authorList>
    </citation>
    <scope>NUCLEOTIDE SEQUENCE</scope>
    <source>
        <strain evidence="1">MELC-2E11</strain>
        <tissue evidence="1">Siphon/mantle</tissue>
    </source>
</reference>
<protein>
    <submittedName>
        <fullName evidence="1">Uncharacterized protein</fullName>
    </submittedName>
</protein>
<dbReference type="Proteomes" id="UP001164746">
    <property type="component" value="Chromosome 12"/>
</dbReference>
<gene>
    <name evidence="1" type="ORF">MAR_015391</name>
</gene>
<accession>A0ABY7FK49</accession>
<evidence type="ECO:0000313" key="1">
    <source>
        <dbReference type="EMBL" id="WAR21417.1"/>
    </source>
</evidence>
<keyword evidence="2" id="KW-1185">Reference proteome</keyword>
<name>A0ABY7FK49_MYAAR</name>